<dbReference type="STRING" id="871651.SAMN05421688_1910"/>
<gene>
    <name evidence="5" type="ORF">SAMN05421688_1910</name>
</gene>
<sequence>MAGNKRVTLAEVAALAGVSAITVSRAIRQPGIVSEKVKNRVEAAVRELGYVPNPAARLLATGRSNVIGVVIPSITNNVFADVVSGIYDAVEGTDFEVQLGNTRYSPSQEEGLLRIFSSQRPAGLIVAGIDQTAASLDMLASIDCPVVQIMELSADPVGHCVGLSHYEAARHASAHLVEQGYRRVGFLGARMDPRTQRRFSGFREVAEAAGVFDERRVCTTTTPSSVTLGSQLLADLLAKAPDVDAIFCNNDDLALGALFEAQRRRLSVPDQLGICGFNDLEMVSAAEPAITSVFIPRYQMGRQAVDLVTQGIASDGENPTEIRDLGFELRARRSTARKQD</sequence>
<evidence type="ECO:0000256" key="1">
    <source>
        <dbReference type="ARBA" id="ARBA00023015"/>
    </source>
</evidence>
<dbReference type="AlphaFoldDB" id="A0A1I0X7E5"/>
<protein>
    <submittedName>
        <fullName evidence="5">Transcriptional regulator, LacI family</fullName>
    </submittedName>
</protein>
<dbReference type="Proteomes" id="UP000198796">
    <property type="component" value="Unassembled WGS sequence"/>
</dbReference>
<dbReference type="Gene3D" id="3.40.50.2300">
    <property type="match status" value="2"/>
</dbReference>
<accession>A0A1I0X7E5</accession>
<dbReference type="SUPFAM" id="SSF53822">
    <property type="entry name" value="Periplasmic binding protein-like I"/>
    <property type="match status" value="1"/>
</dbReference>
<evidence type="ECO:0000259" key="4">
    <source>
        <dbReference type="PROSITE" id="PS50932"/>
    </source>
</evidence>
<evidence type="ECO:0000256" key="3">
    <source>
        <dbReference type="ARBA" id="ARBA00023163"/>
    </source>
</evidence>
<dbReference type="Pfam" id="PF00356">
    <property type="entry name" value="LacI"/>
    <property type="match status" value="1"/>
</dbReference>
<dbReference type="Pfam" id="PF13377">
    <property type="entry name" value="Peripla_BP_3"/>
    <property type="match status" value="1"/>
</dbReference>
<dbReference type="EMBL" id="FOJU01000003">
    <property type="protein sequence ID" value="SFA96326.1"/>
    <property type="molecule type" value="Genomic_DNA"/>
</dbReference>
<dbReference type="SUPFAM" id="SSF47413">
    <property type="entry name" value="lambda repressor-like DNA-binding domains"/>
    <property type="match status" value="1"/>
</dbReference>
<dbReference type="PANTHER" id="PTHR30146">
    <property type="entry name" value="LACI-RELATED TRANSCRIPTIONAL REPRESSOR"/>
    <property type="match status" value="1"/>
</dbReference>
<dbReference type="RefSeq" id="WP_092063720.1">
    <property type="nucleotide sequence ID" value="NZ_FOJU01000003.1"/>
</dbReference>
<dbReference type="InterPro" id="IPR000843">
    <property type="entry name" value="HTH_LacI"/>
</dbReference>
<dbReference type="GO" id="GO:0000976">
    <property type="term" value="F:transcription cis-regulatory region binding"/>
    <property type="evidence" value="ECO:0007669"/>
    <property type="project" value="TreeGrafter"/>
</dbReference>
<organism evidence="5 6">
    <name type="scientific">Poseidonocella pacifica</name>
    <dbReference type="NCBI Taxonomy" id="871651"/>
    <lineage>
        <taxon>Bacteria</taxon>
        <taxon>Pseudomonadati</taxon>
        <taxon>Pseudomonadota</taxon>
        <taxon>Alphaproteobacteria</taxon>
        <taxon>Rhodobacterales</taxon>
        <taxon>Roseobacteraceae</taxon>
        <taxon>Poseidonocella</taxon>
    </lineage>
</organism>
<dbReference type="PROSITE" id="PS00356">
    <property type="entry name" value="HTH_LACI_1"/>
    <property type="match status" value="1"/>
</dbReference>
<name>A0A1I0X7E5_9RHOB</name>
<keyword evidence="6" id="KW-1185">Reference proteome</keyword>
<keyword evidence="1" id="KW-0805">Transcription regulation</keyword>
<keyword evidence="3" id="KW-0804">Transcription</keyword>
<dbReference type="Gene3D" id="1.10.260.40">
    <property type="entry name" value="lambda repressor-like DNA-binding domains"/>
    <property type="match status" value="1"/>
</dbReference>
<keyword evidence="2" id="KW-0238">DNA-binding</keyword>
<feature type="domain" description="HTH lacI-type" evidence="4">
    <location>
        <begin position="7"/>
        <end position="61"/>
    </location>
</feature>
<reference evidence="5 6" key="1">
    <citation type="submission" date="2016-10" db="EMBL/GenBank/DDBJ databases">
        <authorList>
            <person name="de Groot N.N."/>
        </authorList>
    </citation>
    <scope>NUCLEOTIDE SEQUENCE [LARGE SCALE GENOMIC DNA]</scope>
    <source>
        <strain evidence="5 6">DSM 29316</strain>
    </source>
</reference>
<evidence type="ECO:0000313" key="6">
    <source>
        <dbReference type="Proteomes" id="UP000198796"/>
    </source>
</evidence>
<dbReference type="InterPro" id="IPR028082">
    <property type="entry name" value="Peripla_BP_I"/>
</dbReference>
<dbReference type="GO" id="GO:0003700">
    <property type="term" value="F:DNA-binding transcription factor activity"/>
    <property type="evidence" value="ECO:0007669"/>
    <property type="project" value="TreeGrafter"/>
</dbReference>
<dbReference type="SMART" id="SM00354">
    <property type="entry name" value="HTH_LACI"/>
    <property type="match status" value="1"/>
</dbReference>
<dbReference type="PANTHER" id="PTHR30146:SF2">
    <property type="entry name" value="HTH-TYPE TRANSCRIPTIONAL REGULATOR GNTR"/>
    <property type="match status" value="1"/>
</dbReference>
<dbReference type="CDD" id="cd01392">
    <property type="entry name" value="HTH_LacI"/>
    <property type="match status" value="1"/>
</dbReference>
<dbReference type="PROSITE" id="PS50932">
    <property type="entry name" value="HTH_LACI_2"/>
    <property type="match status" value="1"/>
</dbReference>
<evidence type="ECO:0000313" key="5">
    <source>
        <dbReference type="EMBL" id="SFA96326.1"/>
    </source>
</evidence>
<dbReference type="InterPro" id="IPR046335">
    <property type="entry name" value="LacI/GalR-like_sensor"/>
</dbReference>
<dbReference type="InterPro" id="IPR010982">
    <property type="entry name" value="Lambda_DNA-bd_dom_sf"/>
</dbReference>
<evidence type="ECO:0000256" key="2">
    <source>
        <dbReference type="ARBA" id="ARBA00023125"/>
    </source>
</evidence>
<proteinExistence type="predicted"/>
<dbReference type="OrthoDB" id="7170131at2"/>
<dbReference type="CDD" id="cd01575">
    <property type="entry name" value="PBP1_GntR"/>
    <property type="match status" value="1"/>
</dbReference>